<proteinExistence type="predicted"/>
<gene>
    <name evidence="1" type="ORF">WMSIL1_LOCUS15055</name>
</gene>
<name>A0A564ZEA4_HYMDI</name>
<keyword evidence="2" id="KW-1185">Reference proteome</keyword>
<evidence type="ECO:0000313" key="1">
    <source>
        <dbReference type="EMBL" id="VUZ57682.1"/>
    </source>
</evidence>
<dbReference type="Proteomes" id="UP000321570">
    <property type="component" value="Unassembled WGS sequence"/>
</dbReference>
<dbReference type="AlphaFoldDB" id="A0A564ZEA4"/>
<protein>
    <submittedName>
        <fullName evidence="1">Uncharacterized protein</fullName>
    </submittedName>
</protein>
<evidence type="ECO:0000313" key="2">
    <source>
        <dbReference type="Proteomes" id="UP000321570"/>
    </source>
</evidence>
<reference evidence="1 2" key="1">
    <citation type="submission" date="2019-07" db="EMBL/GenBank/DDBJ databases">
        <authorList>
            <person name="Jastrzebski P J."/>
            <person name="Paukszto L."/>
            <person name="Jastrzebski P J."/>
        </authorList>
    </citation>
    <scope>NUCLEOTIDE SEQUENCE [LARGE SCALE GENOMIC DNA]</scope>
    <source>
        <strain evidence="1 2">WMS-il1</strain>
    </source>
</reference>
<accession>A0A564ZEA4</accession>
<sequence length="81" mass="9579">MRWKFQLLVPPPHNTLVFLLNCWKNSNFLCQTTSYNMVTDNVHVSRNNPIALLNAKDKSLLSDDVWSERREMPARMKIFQD</sequence>
<dbReference type="EMBL" id="CABIJS010000719">
    <property type="protein sequence ID" value="VUZ57682.1"/>
    <property type="molecule type" value="Genomic_DNA"/>
</dbReference>
<organism evidence="1 2">
    <name type="scientific">Hymenolepis diminuta</name>
    <name type="common">Rat tapeworm</name>
    <dbReference type="NCBI Taxonomy" id="6216"/>
    <lineage>
        <taxon>Eukaryota</taxon>
        <taxon>Metazoa</taxon>
        <taxon>Spiralia</taxon>
        <taxon>Lophotrochozoa</taxon>
        <taxon>Platyhelminthes</taxon>
        <taxon>Cestoda</taxon>
        <taxon>Eucestoda</taxon>
        <taxon>Cyclophyllidea</taxon>
        <taxon>Hymenolepididae</taxon>
        <taxon>Hymenolepis</taxon>
    </lineage>
</organism>